<name>A0A8R1I867_CAEJA</name>
<dbReference type="FunFam" id="2.60.40.10:FF:000080">
    <property type="entry name" value="Myosin light chain kinase, smooth muscle"/>
    <property type="match status" value="1"/>
</dbReference>
<keyword evidence="11" id="KW-0393">Immunoglobulin domain</keyword>
<evidence type="ECO:0000256" key="9">
    <source>
        <dbReference type="ARBA" id="ARBA00022840"/>
    </source>
</evidence>
<feature type="domain" description="Ig-like" evidence="15">
    <location>
        <begin position="557"/>
        <end position="647"/>
    </location>
</feature>
<dbReference type="Gene3D" id="2.60.40.10">
    <property type="entry name" value="Immunoglobulins"/>
    <property type="match status" value="22"/>
</dbReference>
<keyword evidence="3" id="KW-0963">Cytoplasm</keyword>
<dbReference type="Gene3D" id="1.10.510.10">
    <property type="entry name" value="Transferase(Phosphotransferase) domain 1"/>
    <property type="match status" value="1"/>
</dbReference>
<dbReference type="FunFam" id="2.60.40.10:FF:001981">
    <property type="entry name" value="Titin homolog"/>
    <property type="match status" value="1"/>
</dbReference>
<evidence type="ECO:0000256" key="3">
    <source>
        <dbReference type="ARBA" id="ARBA00022490"/>
    </source>
</evidence>
<keyword evidence="6" id="KW-0677">Repeat</keyword>
<feature type="domain" description="Ig-like" evidence="15">
    <location>
        <begin position="2522"/>
        <end position="2622"/>
    </location>
</feature>
<dbReference type="EnsemblMetazoa" id="CJA20015.1">
    <property type="protein sequence ID" value="CJA20015.1"/>
    <property type="gene ID" value="WBGene00175586"/>
</dbReference>
<dbReference type="Pfam" id="PF00041">
    <property type="entry name" value="fn3"/>
    <property type="match status" value="2"/>
</dbReference>
<dbReference type="InterPro" id="IPR008271">
    <property type="entry name" value="Ser/Thr_kinase_AS"/>
</dbReference>
<feature type="domain" description="Ig-like" evidence="15">
    <location>
        <begin position="2077"/>
        <end position="2168"/>
    </location>
</feature>
<dbReference type="Proteomes" id="UP000005237">
    <property type="component" value="Unassembled WGS sequence"/>
</dbReference>
<keyword evidence="10" id="KW-1015">Disulfide bond</keyword>
<dbReference type="FunFam" id="2.60.40.10:FF:000032">
    <property type="entry name" value="palladin isoform X1"/>
    <property type="match status" value="2"/>
</dbReference>
<dbReference type="InterPro" id="IPR011009">
    <property type="entry name" value="Kinase-like_dom_sf"/>
</dbReference>
<dbReference type="CDD" id="cd00096">
    <property type="entry name" value="Ig"/>
    <property type="match status" value="3"/>
</dbReference>
<feature type="domain" description="Ig-like" evidence="15">
    <location>
        <begin position="790"/>
        <end position="865"/>
    </location>
</feature>
<dbReference type="FunFam" id="2.60.40.10:FF:002081">
    <property type="entry name" value="Titin homolog"/>
    <property type="match status" value="1"/>
</dbReference>
<feature type="binding site" evidence="12">
    <location>
        <position position="254"/>
    </location>
    <ligand>
        <name>ATP</name>
        <dbReference type="ChEBI" id="CHEBI:30616"/>
    </ligand>
</feature>
<evidence type="ECO:0000256" key="1">
    <source>
        <dbReference type="ARBA" id="ARBA00004161"/>
    </source>
</evidence>
<comment type="similarity">
    <text evidence="2">Belongs to the protein kinase superfamily. CAMK Ser/Thr protein kinase family.</text>
</comment>
<dbReference type="FunFam" id="2.60.40.10:FF:001948">
    <property type="entry name" value="Titin homolog"/>
    <property type="match status" value="1"/>
</dbReference>
<dbReference type="CDD" id="cd14006">
    <property type="entry name" value="STKc_MLCK-like"/>
    <property type="match status" value="1"/>
</dbReference>
<keyword evidence="8" id="KW-0418">Kinase</keyword>
<feature type="domain" description="Ig-like" evidence="15">
    <location>
        <begin position="995"/>
        <end position="1079"/>
    </location>
</feature>
<protein>
    <submittedName>
        <fullName evidence="17">Uncharacterized protein</fullName>
    </submittedName>
</protein>
<dbReference type="SUPFAM" id="SSF56112">
    <property type="entry name" value="Protein kinase-like (PK-like)"/>
    <property type="match status" value="1"/>
</dbReference>
<evidence type="ECO:0000256" key="10">
    <source>
        <dbReference type="ARBA" id="ARBA00023157"/>
    </source>
</evidence>
<dbReference type="PROSITE" id="PS50835">
    <property type="entry name" value="IG_LIKE"/>
    <property type="match status" value="18"/>
</dbReference>
<keyword evidence="7 12" id="KW-0547">Nucleotide-binding</keyword>
<feature type="domain" description="Ig-like" evidence="15">
    <location>
        <begin position="2305"/>
        <end position="2394"/>
    </location>
</feature>
<evidence type="ECO:0000259" key="16">
    <source>
        <dbReference type="PROSITE" id="PS50853"/>
    </source>
</evidence>
<feature type="domain" description="Ig-like" evidence="15">
    <location>
        <begin position="1971"/>
        <end position="2060"/>
    </location>
</feature>
<dbReference type="GO" id="GO:0005524">
    <property type="term" value="F:ATP binding"/>
    <property type="evidence" value="ECO:0007669"/>
    <property type="project" value="UniProtKB-UniRule"/>
</dbReference>
<sequence length="2857" mass="317631">MPQKYKGEGLGRPQPEVLWIDNNGKVIEESRKMKIEKTALNTVLTINGIDAQDQGEFALKIKNRCGEDKYAIGIQVTDRPAPPGKPAVEDQNVDSVRLRWAAPTNDGGSPVRNYTVEMCTEKSKTWTKAEVTKQAFITLFNLVPGESYTFRVRADNTFGQSEPSEESDPVFVKDVSRVVEEPKKKEVKPKEQESIDYEKVAKDSGQFEYKTIDVHRLPNDLQAKYIIHEELGKGAYGTVYRATEKATGKTWAAKMVQVRPGVKKDNVIHEISMMNQLHHEKLLNLHEAFDMGNEMWLIEEFVSGGELFEKILEDDSLMSEEEVRDYMHQILLGVSHMHKNQIVHLDLKPENILLKAKNSTDLKIIDFGLARKLDPKKSVKLLFGTPEFCAPEVVNYQPVGLSTDMWTIGVISYVLLSGLSPFLGDSDEDTLANVSAADWDFDDSSWDDVSDLAKDFICRLMIKDKRKRMSVQDALRHPWITGPLLSAFNDLSEYVKKMQPKPDKLPVRQKRNFLSLKRWSDDLLPIGRLAKRGAIFRRLTMDGVFERNIAFDTDTAPSVKKQLEDIVANVGDLIATLSCDLDGIPSPKVQWFKDDKELTVPSMKYDSFYNEGLAELTVKNIAESDAGKYTCRATNDLGSIMTHAKLSVKSDDKNKKKKSETSPAVIEKKKDRKTSKVVVVEELIDMPPNFHHLLQDDEAKIGEPKVLVVTNTTLPEPTVEWYHNGEHISTNDSNYMKKHDKGRYELHILSVDASDEGMWKAVGKNAYGECESEGKLSVIIPDGQFAPSFGKQLSDVKCSESDILKLEVSIQANPAPEINWFRNEQEIEHSQRHRLQFDDGSGNYSLTIIDAYAEDSGEYKCLAKNKIGKAHTVCCVRIEELLSKRSKKIDGSKAPKFRMQLPTPREVPQGSDLTLVCSVSGTPHPNIKWLKDDQPVDMSNKQVRHENGVCTLHIFGAREDDQGRYVCEAENIHGVAQSFSVVEIKEAVDKDHAKPKFLETLVNCSTCEGNEIVLECSVTGKPIPSITWYKDGLKLIIENRMLQYTDRKGVARLNIMNVVLDDAGEYTCEAVNSLGKDFTHCTVKVVDMGRSKTRLTPVRSRSRSRSRSPSVLGGEIQRPPVVTRPLADATVTEGNRELLEVEVDGFPTPTIEWYHDGKLVAESRTLRTYFDGRVAFLKIYEAHDEHNGQYVCKVSNKLGTVETRACVVVEKPCANNVAEHVTQMPTFVKKLQDVVLGQAGEAATFTCQSYANPSAQVVWLHNGKALQNTKSNYKTRLFDDNTATLVIENVTDEFCGTYTAVATNQFGDVHSSAQLSIAGTETKVVVPSLPYFIIEPKPKINVPEGTTLAIQADLNGSPTPEVVWLKDNCELVESDRIQIRCDGVSHQLLVRDVGVEDEGTYTIAAENEKGKVRQNTEVSVTTAKEEKDHKKTKKVEKKDEDKKKPGRPGLPRSTGASKTDRVTIAWDAPPASEGPSDNYEVEQRCPDQRSWTACGTTKNLELEVKNLTPNTEYIFRVAGKNKQGLGEYAEMKETVKTSSAGHAPQFTVLPQSKIVANRDDEFDIIVEFVGTPEPTVKWYNGNLQVVPDEKISVLTTATSSTLNLKSQEDNGIYTCFIENEQGQASASCNVTIFNNESSLSTTPSHSVERTVVPVVQKTLNNESAQSGQQIVLSCRISSRSESTVSWFKDDERIESTGRYELSSDKKSNHRLVCHAVQSPDSGKYRCVVTNKHGYAESECCVTVEDVTKFVAPTFPSTLSDSTAILGHNLTLECKVEGFPIPEISWTKDGERVSTTRRIRQVQEEDGTCRLTISKCESDDTGVYVCSATSVSGVDSTSSMIMIAKTTGTDSHLVIAQAIDDKQEKPRFIRAPPSLIEVNESGQFTLVAKAIGEPKPIVTWLKDGREILRTNRIYRHFVTGDGESHLIAECVVSKTSGIFSCKAENPNGTVIAETQVIVQRMKPASEQANVAPKFTIPLTDMGIVNGHPATLSCNVTGSPEPTLEWIYVDDSGNKTNLTSSTTSWTECRFGKVAELKSERVMREQRGTYQCVATNPSGQSTTQCYLLVGELSDEPAGPPRFVKCLQDTWTPLKETIEFSVELAGFPTPDLTWYHNEKKVIEGRDVKVAFPSDTTSVLTIKNVTLADLGMYYVEASNIHGVLRTAGRLNVSDERRKAEPPQFKHVLEPVLAVQPKVAFSEDHPRPSSSATVTTARAKKGAAPMFLQGLEDMDLKAGASAAVAGKLGRKLRPHRSTGNDAEKLAKSLAMSLQLDEPRASTDSRPESAANTALDEVRAAISARNKRVCRPKFMVKPKPKKVLEEYKSLRLKTAISGNPIPQVHWDKEGIILETGNKYSIYNDGDFYYLEVHHVSTFDKGFYNCTAANNEGIITCTSEIDVLSNKEDSAAQVAKRKSRKEAKAPNFIEVLPGKSQANLNESLCVECSVSAYPCASIQWTRNSIPLLPQADRYAMSYDGECATLKFLSVAPEDEGTYSCEAVNEHGKAQSSMNLQVNGLDPHAAEGIQPMFRFEKIKSVRKVVDGSRVELAAELVQASEPLQIRWLRNKVTIVDSPSFSYSRSEKMVFLTIADVFPEDGGEYTVEAKNQFGNARCTMLLDVRSNERSVADEAPRVFDYEKTTRADPGASVELRSKVIGHPDPVITWSKEGQKLSNEERYMMRNEGDTFILRIGQVTRADAGKYALTAINASGQASAELELIVVQSTKTVGEKPKFNESPVSVQTCEKNRAELRASFSGTPVPTCRWFYNGDELIDGLNGYTITTSESDSSLSINLVEKKHFGEYLCTIRNQNGEELANAMILSEVLSRIVSSYSFVSAFAHVYIARLLHFLNEERRVDRTIIFA</sequence>
<evidence type="ECO:0000256" key="8">
    <source>
        <dbReference type="ARBA" id="ARBA00022777"/>
    </source>
</evidence>
<organism evidence="17 18">
    <name type="scientific">Caenorhabditis japonica</name>
    <dbReference type="NCBI Taxonomy" id="281687"/>
    <lineage>
        <taxon>Eukaryota</taxon>
        <taxon>Metazoa</taxon>
        <taxon>Ecdysozoa</taxon>
        <taxon>Nematoda</taxon>
        <taxon>Chromadorea</taxon>
        <taxon>Rhabditida</taxon>
        <taxon>Rhabditina</taxon>
        <taxon>Rhabditomorpha</taxon>
        <taxon>Rhabditoidea</taxon>
        <taxon>Rhabditidae</taxon>
        <taxon>Peloderinae</taxon>
        <taxon>Caenorhabditis</taxon>
    </lineage>
</organism>
<evidence type="ECO:0000256" key="7">
    <source>
        <dbReference type="ARBA" id="ARBA00022741"/>
    </source>
</evidence>
<dbReference type="SUPFAM" id="SSF49265">
    <property type="entry name" value="Fibronectin type III"/>
    <property type="match status" value="2"/>
</dbReference>
<dbReference type="FunFam" id="3.30.200.20:FF:000763">
    <property type="entry name" value="Titin homolog"/>
    <property type="match status" value="1"/>
</dbReference>
<keyword evidence="4" id="KW-0723">Serine/threonine-protein kinase</keyword>
<dbReference type="InterPro" id="IPR013783">
    <property type="entry name" value="Ig-like_fold"/>
</dbReference>
<dbReference type="InterPro" id="IPR000719">
    <property type="entry name" value="Prot_kinase_dom"/>
</dbReference>
<dbReference type="SMART" id="SM00408">
    <property type="entry name" value="IGc2"/>
    <property type="match status" value="19"/>
</dbReference>
<dbReference type="FunFam" id="2.60.40.10:FF:001982">
    <property type="entry name" value="Titin homolog"/>
    <property type="match status" value="1"/>
</dbReference>
<dbReference type="SMART" id="SM00060">
    <property type="entry name" value="FN3"/>
    <property type="match status" value="2"/>
</dbReference>
<reference evidence="17" key="2">
    <citation type="submission" date="2022-06" db="UniProtKB">
        <authorList>
            <consortium name="EnsemblMetazoa"/>
        </authorList>
    </citation>
    <scope>IDENTIFICATION</scope>
    <source>
        <strain evidence="17">DF5081</strain>
    </source>
</reference>
<evidence type="ECO:0000256" key="13">
    <source>
        <dbReference type="SAM" id="MobiDB-lite"/>
    </source>
</evidence>
<evidence type="ECO:0000313" key="17">
    <source>
        <dbReference type="EnsemblMetazoa" id="CJA20015.1"/>
    </source>
</evidence>
<dbReference type="FunFam" id="2.60.40.10:FF:001983">
    <property type="entry name" value="Titin homolog"/>
    <property type="match status" value="1"/>
</dbReference>
<dbReference type="InterPro" id="IPR003599">
    <property type="entry name" value="Ig_sub"/>
</dbReference>
<feature type="domain" description="Fibronectin type-III" evidence="16">
    <location>
        <begin position="82"/>
        <end position="175"/>
    </location>
</feature>
<feature type="domain" description="Ig-like" evidence="15">
    <location>
        <begin position="1653"/>
        <end position="1742"/>
    </location>
</feature>
<feature type="region of interest" description="Disordered" evidence="13">
    <location>
        <begin position="648"/>
        <end position="669"/>
    </location>
</feature>
<feature type="region of interest" description="Disordered" evidence="13">
    <location>
        <begin position="1406"/>
        <end position="1484"/>
    </location>
</feature>
<feature type="domain" description="Ig-like" evidence="15">
    <location>
        <begin position="1119"/>
        <end position="1208"/>
    </location>
</feature>
<evidence type="ECO:0000313" key="18">
    <source>
        <dbReference type="Proteomes" id="UP000005237"/>
    </source>
</evidence>
<dbReference type="PANTHER" id="PTHR47633">
    <property type="entry name" value="IMMUNOGLOBULIN"/>
    <property type="match status" value="1"/>
</dbReference>
<feature type="domain" description="Ig-like" evidence="15">
    <location>
        <begin position="1865"/>
        <end position="1956"/>
    </location>
</feature>
<feature type="domain" description="Ig-like" evidence="15">
    <location>
        <begin position="2626"/>
        <end position="2714"/>
    </location>
</feature>
<comment type="subcellular location">
    <subcellularLocation>
        <location evidence="1">Cytoplasm</location>
        <location evidence="1">Myofibril</location>
        <location evidence="1">Sarcomere</location>
        <location evidence="1">A band</location>
    </subcellularLocation>
</comment>
<feature type="domain" description="Ig-like" evidence="15">
    <location>
        <begin position="2726"/>
        <end position="2816"/>
    </location>
</feature>
<proteinExistence type="inferred from homology"/>
<dbReference type="CDD" id="cd00063">
    <property type="entry name" value="FN3"/>
    <property type="match status" value="2"/>
</dbReference>
<dbReference type="GO" id="GO:0004674">
    <property type="term" value="F:protein serine/threonine kinase activity"/>
    <property type="evidence" value="ECO:0007669"/>
    <property type="project" value="UniProtKB-KW"/>
</dbReference>
<dbReference type="InterPro" id="IPR003961">
    <property type="entry name" value="FN3_dom"/>
</dbReference>
<dbReference type="Pfam" id="PF07679">
    <property type="entry name" value="I-set"/>
    <property type="match status" value="20"/>
</dbReference>
<dbReference type="SUPFAM" id="SSF48726">
    <property type="entry name" value="Immunoglobulin"/>
    <property type="match status" value="20"/>
</dbReference>
<feature type="domain" description="Ig-like" evidence="15">
    <location>
        <begin position="1330"/>
        <end position="1419"/>
    </location>
</feature>
<feature type="domain" description="Ig-like" evidence="15">
    <location>
        <begin position="1752"/>
        <end position="1841"/>
    </location>
</feature>
<dbReference type="PROSITE" id="PS00108">
    <property type="entry name" value="PROTEIN_KINASE_ST"/>
    <property type="match status" value="1"/>
</dbReference>
<dbReference type="Gene3D" id="3.30.200.20">
    <property type="entry name" value="Phosphorylase Kinase, domain 1"/>
    <property type="match status" value="1"/>
</dbReference>
<feature type="domain" description="Ig-like" evidence="15">
    <location>
        <begin position="1544"/>
        <end position="1631"/>
    </location>
</feature>
<keyword evidence="9 12" id="KW-0067">ATP-binding</keyword>
<evidence type="ECO:0000259" key="15">
    <source>
        <dbReference type="PROSITE" id="PS50835"/>
    </source>
</evidence>
<dbReference type="Pfam" id="PF00069">
    <property type="entry name" value="Pkinase"/>
    <property type="match status" value="1"/>
</dbReference>
<dbReference type="FunFam" id="2.60.40.10:FF:000107">
    <property type="entry name" value="Myosin, light chain kinase a"/>
    <property type="match status" value="3"/>
</dbReference>
<keyword evidence="5" id="KW-0808">Transferase</keyword>
<reference evidence="18" key="1">
    <citation type="submission" date="2010-08" db="EMBL/GenBank/DDBJ databases">
        <authorList>
            <consortium name="Caenorhabditis japonica Sequencing Consortium"/>
            <person name="Wilson R.K."/>
        </authorList>
    </citation>
    <scope>NUCLEOTIDE SEQUENCE [LARGE SCALE GENOMIC DNA]</scope>
    <source>
        <strain evidence="18">DF5081</strain>
    </source>
</reference>
<dbReference type="SMART" id="SM00409">
    <property type="entry name" value="IG"/>
    <property type="match status" value="19"/>
</dbReference>
<dbReference type="InterPro" id="IPR003598">
    <property type="entry name" value="Ig_sub2"/>
</dbReference>
<keyword evidence="18" id="KW-1185">Reference proteome</keyword>
<dbReference type="FunFam" id="2.60.40.10:FF:002080">
    <property type="entry name" value="Titin homolog"/>
    <property type="match status" value="1"/>
</dbReference>
<dbReference type="FunFam" id="2.60.40.10:FF:002079">
    <property type="entry name" value="Titin homolog"/>
    <property type="match status" value="1"/>
</dbReference>
<dbReference type="PROSITE" id="PS50011">
    <property type="entry name" value="PROTEIN_KINASE_DOM"/>
    <property type="match status" value="1"/>
</dbReference>
<evidence type="ECO:0000259" key="14">
    <source>
        <dbReference type="PROSITE" id="PS50011"/>
    </source>
</evidence>
<feature type="domain" description="Ig-like" evidence="15">
    <location>
        <begin position="2418"/>
        <end position="2508"/>
    </location>
</feature>
<dbReference type="InterPro" id="IPR013098">
    <property type="entry name" value="Ig_I-set"/>
</dbReference>
<evidence type="ECO:0000256" key="11">
    <source>
        <dbReference type="ARBA" id="ARBA00023319"/>
    </source>
</evidence>
<dbReference type="InterPro" id="IPR017441">
    <property type="entry name" value="Protein_kinase_ATP_BS"/>
</dbReference>
<dbReference type="FunFam" id="2.60.40.10:FF:000345">
    <property type="entry name" value="Muscle M-line assembly protein unc-89"/>
    <property type="match status" value="1"/>
</dbReference>
<accession>A0A8R1I867</accession>
<feature type="domain" description="Protein kinase" evidence="14">
    <location>
        <begin position="225"/>
        <end position="480"/>
    </location>
</feature>
<dbReference type="InterPro" id="IPR007110">
    <property type="entry name" value="Ig-like_dom"/>
</dbReference>
<evidence type="ECO:0000256" key="5">
    <source>
        <dbReference type="ARBA" id="ARBA00022679"/>
    </source>
</evidence>
<feature type="region of interest" description="Disordered" evidence="13">
    <location>
        <begin position="1094"/>
        <end position="1116"/>
    </location>
</feature>
<evidence type="ECO:0000256" key="4">
    <source>
        <dbReference type="ARBA" id="ARBA00022527"/>
    </source>
</evidence>
<feature type="domain" description="Ig-like" evidence="15">
    <location>
        <begin position="1225"/>
        <end position="1316"/>
    </location>
</feature>
<dbReference type="SMART" id="SM00220">
    <property type="entry name" value="S_TKc"/>
    <property type="match status" value="1"/>
</dbReference>
<dbReference type="InterPro" id="IPR036179">
    <property type="entry name" value="Ig-like_dom_sf"/>
</dbReference>
<dbReference type="FunFam" id="2.60.40.10:FF:002241">
    <property type="entry name" value="Titin homolog"/>
    <property type="match status" value="1"/>
</dbReference>
<feature type="compositionally biased region" description="Polar residues" evidence="13">
    <location>
        <begin position="1413"/>
        <end position="1422"/>
    </location>
</feature>
<dbReference type="PROSITE" id="PS00107">
    <property type="entry name" value="PROTEIN_KINASE_ATP"/>
    <property type="match status" value="1"/>
</dbReference>
<dbReference type="InterPro" id="IPR013106">
    <property type="entry name" value="Ig_V-set"/>
</dbReference>
<evidence type="ECO:0000256" key="6">
    <source>
        <dbReference type="ARBA" id="ARBA00022737"/>
    </source>
</evidence>
<feature type="domain" description="Ig-like" evidence="15">
    <location>
        <begin position="895"/>
        <end position="982"/>
    </location>
</feature>
<dbReference type="PROSITE" id="PS50853">
    <property type="entry name" value="FN3"/>
    <property type="match status" value="2"/>
</dbReference>
<dbReference type="FunFam" id="1.10.510.10:FF:000135">
    <property type="entry name" value="Putative myosin light chain kinase 3"/>
    <property type="match status" value="1"/>
</dbReference>
<dbReference type="GO" id="GO:0031672">
    <property type="term" value="C:A band"/>
    <property type="evidence" value="ECO:0007669"/>
    <property type="project" value="UniProtKB-SubCell"/>
</dbReference>
<feature type="domain" description="Fibronectin type-III" evidence="16">
    <location>
        <begin position="1447"/>
        <end position="1540"/>
    </location>
</feature>
<dbReference type="InterPro" id="IPR036116">
    <property type="entry name" value="FN3_sf"/>
</dbReference>
<evidence type="ECO:0000256" key="12">
    <source>
        <dbReference type="PROSITE-ProRule" id="PRU10141"/>
    </source>
</evidence>
<evidence type="ECO:0000256" key="2">
    <source>
        <dbReference type="ARBA" id="ARBA00006692"/>
    </source>
</evidence>
<dbReference type="SMART" id="SM00406">
    <property type="entry name" value="IGv"/>
    <property type="match status" value="3"/>
</dbReference>
<dbReference type="FunFam" id="2.60.40.10:FF:001847">
    <property type="entry name" value="Titin homolog"/>
    <property type="match status" value="1"/>
</dbReference>
<dbReference type="FunFam" id="2.60.40.10:FF:001986">
    <property type="entry name" value="Titin homolog"/>
    <property type="match status" value="1"/>
</dbReference>
<dbReference type="PANTHER" id="PTHR47633:SF7">
    <property type="entry name" value="TITIN HOMOLOG"/>
    <property type="match status" value="1"/>
</dbReference>